<reference evidence="2" key="1">
    <citation type="submission" date="2020-11" db="EMBL/GenBank/DDBJ databases">
        <authorList>
            <person name="Tran Van P."/>
        </authorList>
    </citation>
    <scope>NUCLEOTIDE SEQUENCE</scope>
</reference>
<gene>
    <name evidence="2" type="ORF">TBIB3V08_LOCUS13102</name>
</gene>
<name>A0A7R9I7T1_9NEOP</name>
<dbReference type="AlphaFoldDB" id="A0A7R9I7T1"/>
<dbReference type="GO" id="GO:0006886">
    <property type="term" value="P:intracellular protein transport"/>
    <property type="evidence" value="ECO:0007669"/>
    <property type="project" value="InterPro"/>
</dbReference>
<dbReference type="InterPro" id="IPR014752">
    <property type="entry name" value="Arrestin-like_C"/>
</dbReference>
<organism evidence="2">
    <name type="scientific">Timema bartmani</name>
    <dbReference type="NCBI Taxonomy" id="61472"/>
    <lineage>
        <taxon>Eukaryota</taxon>
        <taxon>Metazoa</taxon>
        <taxon>Ecdysozoa</taxon>
        <taxon>Arthropoda</taxon>
        <taxon>Hexapoda</taxon>
        <taxon>Insecta</taxon>
        <taxon>Pterygota</taxon>
        <taxon>Neoptera</taxon>
        <taxon>Polyneoptera</taxon>
        <taxon>Phasmatodea</taxon>
        <taxon>Timematodea</taxon>
        <taxon>Timematoidea</taxon>
        <taxon>Timematidae</taxon>
        <taxon>Timema</taxon>
    </lineage>
</organism>
<evidence type="ECO:0000313" key="2">
    <source>
        <dbReference type="EMBL" id="CAD7450833.1"/>
    </source>
</evidence>
<protein>
    <submittedName>
        <fullName evidence="2">Uncharacterized protein</fullName>
    </submittedName>
</protein>
<dbReference type="Gene3D" id="2.60.40.640">
    <property type="match status" value="1"/>
</dbReference>
<accession>A0A7R9I7T1</accession>
<proteinExistence type="inferred from homology"/>
<dbReference type="InterPro" id="IPR028934">
    <property type="entry name" value="Vps26-related"/>
</dbReference>
<comment type="similarity">
    <text evidence="1">Belongs to the VPS26 family.</text>
</comment>
<evidence type="ECO:0000256" key="1">
    <source>
        <dbReference type="ARBA" id="ARBA00009100"/>
    </source>
</evidence>
<dbReference type="Pfam" id="PF03643">
    <property type="entry name" value="Vps26"/>
    <property type="match status" value="1"/>
</dbReference>
<sequence length="54" mass="6043">MNTISFFGFGQSADIDIALDGTETRKMADIKSEDGKKERHLLYYDGETVSGKVR</sequence>
<dbReference type="PANTHER" id="PTHR12233">
    <property type="entry name" value="VACUOLAR PROTEIN SORTING 26 RELATED"/>
    <property type="match status" value="1"/>
</dbReference>
<dbReference type="EMBL" id="OD579322">
    <property type="protein sequence ID" value="CAD7450833.1"/>
    <property type="molecule type" value="Genomic_DNA"/>
</dbReference>